<dbReference type="EMBL" id="AXCR01000007">
    <property type="protein sequence ID" value="KJR84586.1"/>
    <property type="molecule type" value="Genomic_DNA"/>
</dbReference>
<gene>
    <name evidence="2" type="ORF">SPSK_10118</name>
</gene>
<accession>A0A0F2M8U5</accession>
<evidence type="ECO:0000256" key="1">
    <source>
        <dbReference type="SAM" id="MobiDB-lite"/>
    </source>
</evidence>
<dbReference type="GeneID" id="27671951"/>
<sequence length="88" mass="9668">MPTFGILFLRKDVRRGKLAQETAGACVKNGEQSKTARGEEKMWPSIKRSAYSEDTDTTQSLALCPTSSPCRLTELQSPKAGQQTTFEA</sequence>
<name>A0A0F2M8U5_SPOSC</name>
<dbReference type="RefSeq" id="XP_016587262.1">
    <property type="nucleotide sequence ID" value="XM_016736674.1"/>
</dbReference>
<feature type="region of interest" description="Disordered" evidence="1">
    <location>
        <begin position="29"/>
        <end position="58"/>
    </location>
</feature>
<dbReference type="AlphaFoldDB" id="A0A0F2M8U5"/>
<evidence type="ECO:0000313" key="3">
    <source>
        <dbReference type="Proteomes" id="UP000033710"/>
    </source>
</evidence>
<comment type="caution">
    <text evidence="2">The sequence shown here is derived from an EMBL/GenBank/DDBJ whole genome shotgun (WGS) entry which is preliminary data.</text>
</comment>
<protein>
    <submittedName>
        <fullName evidence="2">Uncharacterized protein</fullName>
    </submittedName>
</protein>
<proteinExistence type="predicted"/>
<reference evidence="2 3" key="1">
    <citation type="journal article" date="2014" name="BMC Genomics">
        <title>Comparative genomics of the major fungal agents of human and animal Sporotrichosis: Sporothrix schenckii and Sporothrix brasiliensis.</title>
        <authorList>
            <person name="Teixeira M.M."/>
            <person name="de Almeida L.G."/>
            <person name="Kubitschek-Barreira P."/>
            <person name="Alves F.L."/>
            <person name="Kioshima E.S."/>
            <person name="Abadio A.K."/>
            <person name="Fernandes L."/>
            <person name="Derengowski L.S."/>
            <person name="Ferreira K.S."/>
            <person name="Souza R.C."/>
            <person name="Ruiz J.C."/>
            <person name="de Andrade N.C."/>
            <person name="Paes H.C."/>
            <person name="Nicola A.M."/>
            <person name="Albuquerque P."/>
            <person name="Gerber A.L."/>
            <person name="Martins V.P."/>
            <person name="Peconick L.D."/>
            <person name="Neto A.V."/>
            <person name="Chaucanez C.B."/>
            <person name="Silva P.A."/>
            <person name="Cunha O.L."/>
            <person name="de Oliveira F.F."/>
            <person name="dos Santos T.C."/>
            <person name="Barros A.L."/>
            <person name="Soares M.A."/>
            <person name="de Oliveira L.M."/>
            <person name="Marini M.M."/>
            <person name="Villalobos-Duno H."/>
            <person name="Cunha M.M."/>
            <person name="de Hoog S."/>
            <person name="da Silveira J.F."/>
            <person name="Henrissat B."/>
            <person name="Nino-Vega G.A."/>
            <person name="Cisalpino P.S."/>
            <person name="Mora-Montes H.M."/>
            <person name="Almeida S.R."/>
            <person name="Stajich J.E."/>
            <person name="Lopes-Bezerra L.M."/>
            <person name="Vasconcelos A.T."/>
            <person name="Felipe M.S."/>
        </authorList>
    </citation>
    <scope>NUCLEOTIDE SEQUENCE [LARGE SCALE GENOMIC DNA]</scope>
    <source>
        <strain evidence="2 3">1099-18</strain>
    </source>
</reference>
<reference evidence="2 3" key="2">
    <citation type="journal article" date="2015" name="Eukaryot. Cell">
        <title>Asexual propagation of a virulent clone complex in a human and feline outbreak of sporotrichosis.</title>
        <authorList>
            <person name="Teixeira Mde M."/>
            <person name="Rodrigues A.M."/>
            <person name="Tsui C.K."/>
            <person name="de Almeida L.G."/>
            <person name="Van Diepeningen A.D."/>
            <person name="van den Ende B.G."/>
            <person name="Fernandes G.F."/>
            <person name="Kano R."/>
            <person name="Hamelin R.C."/>
            <person name="Lopes-Bezerra L.M."/>
            <person name="Vasconcelos A.T."/>
            <person name="de Hoog S."/>
            <person name="de Camargo Z.P."/>
            <person name="Felipe M.S."/>
        </authorList>
    </citation>
    <scope>NUCLEOTIDE SEQUENCE [LARGE SCALE GENOMIC DNA]</scope>
    <source>
        <strain evidence="2 3">1099-18</strain>
    </source>
</reference>
<dbReference type="VEuPathDB" id="FungiDB:SPSK_10118"/>
<dbReference type="KEGG" id="ssck:SPSK_10118"/>
<organism evidence="2 3">
    <name type="scientific">Sporothrix schenckii 1099-18</name>
    <dbReference type="NCBI Taxonomy" id="1397361"/>
    <lineage>
        <taxon>Eukaryota</taxon>
        <taxon>Fungi</taxon>
        <taxon>Dikarya</taxon>
        <taxon>Ascomycota</taxon>
        <taxon>Pezizomycotina</taxon>
        <taxon>Sordariomycetes</taxon>
        <taxon>Sordariomycetidae</taxon>
        <taxon>Ophiostomatales</taxon>
        <taxon>Ophiostomataceae</taxon>
        <taxon>Sporothrix</taxon>
    </lineage>
</organism>
<dbReference type="Proteomes" id="UP000033710">
    <property type="component" value="Unassembled WGS sequence"/>
</dbReference>
<evidence type="ECO:0000313" key="2">
    <source>
        <dbReference type="EMBL" id="KJR84586.1"/>
    </source>
</evidence>